<dbReference type="EMBL" id="JABFUD020000004">
    <property type="protein sequence ID" value="KAI5081276.1"/>
    <property type="molecule type" value="Genomic_DNA"/>
</dbReference>
<dbReference type="OrthoDB" id="1871818at2759"/>
<evidence type="ECO:0000256" key="1">
    <source>
        <dbReference type="SAM" id="MobiDB-lite"/>
    </source>
</evidence>
<evidence type="ECO:0000313" key="3">
    <source>
        <dbReference type="Proteomes" id="UP000886520"/>
    </source>
</evidence>
<feature type="region of interest" description="Disordered" evidence="1">
    <location>
        <begin position="136"/>
        <end position="235"/>
    </location>
</feature>
<gene>
    <name evidence="2" type="ORF">GOP47_0004459</name>
</gene>
<dbReference type="InterPro" id="IPR040294">
    <property type="entry name" value="Nodulin-rel_1/2"/>
</dbReference>
<sequence>MADRGLSDLLSTASTLLNSSQSHSSSASHGTGHAQKPPSAEQGNVKPSSSASHSHKPSYGEVMSSAQVVMNAAKTKLHKPSSTDNSSASEDVSMGKLAGAAGTLIGAVSHYGKLEESGYGKYAHKAQEYLHSYEIKHGKPGTQPAPPQGAPYHATAEPYGSGQGHSSYTSAPAAGYGNQPSAPYPPPGYPDAQQSYGYGHQGPSKPYASAGNEPPIGYPPPGYPTSGGSYNKPSK</sequence>
<dbReference type="PANTHER" id="PTHR35098:SF1">
    <property type="entry name" value="NODULIN-RELATED PROTEIN 2"/>
    <property type="match status" value="1"/>
</dbReference>
<dbReference type="AlphaFoldDB" id="A0A9D4V8Q2"/>
<organism evidence="2 3">
    <name type="scientific">Adiantum capillus-veneris</name>
    <name type="common">Maidenhair fern</name>
    <dbReference type="NCBI Taxonomy" id="13818"/>
    <lineage>
        <taxon>Eukaryota</taxon>
        <taxon>Viridiplantae</taxon>
        <taxon>Streptophyta</taxon>
        <taxon>Embryophyta</taxon>
        <taxon>Tracheophyta</taxon>
        <taxon>Polypodiopsida</taxon>
        <taxon>Polypodiidae</taxon>
        <taxon>Polypodiales</taxon>
        <taxon>Pteridineae</taxon>
        <taxon>Pteridaceae</taxon>
        <taxon>Vittarioideae</taxon>
        <taxon>Adiantum</taxon>
    </lineage>
</organism>
<keyword evidence="3" id="KW-1185">Reference proteome</keyword>
<dbReference type="GO" id="GO:0010115">
    <property type="term" value="P:regulation of abscisic acid biosynthetic process"/>
    <property type="evidence" value="ECO:0007669"/>
    <property type="project" value="InterPro"/>
</dbReference>
<dbReference type="PANTHER" id="PTHR35098">
    <property type="entry name" value="EXPRESSED PROTEIN"/>
    <property type="match status" value="1"/>
</dbReference>
<protein>
    <submittedName>
        <fullName evidence="2">Uncharacterized protein</fullName>
    </submittedName>
</protein>
<feature type="compositionally biased region" description="Low complexity" evidence="1">
    <location>
        <begin position="224"/>
        <end position="235"/>
    </location>
</feature>
<accession>A0A9D4V8Q2</accession>
<feature type="region of interest" description="Disordered" evidence="1">
    <location>
        <begin position="1"/>
        <end position="63"/>
    </location>
</feature>
<comment type="caution">
    <text evidence="2">The sequence shown here is derived from an EMBL/GenBank/DDBJ whole genome shotgun (WGS) entry which is preliminary data.</text>
</comment>
<dbReference type="GO" id="GO:0009408">
    <property type="term" value="P:response to heat"/>
    <property type="evidence" value="ECO:0007669"/>
    <property type="project" value="InterPro"/>
</dbReference>
<dbReference type="Proteomes" id="UP000886520">
    <property type="component" value="Chromosome 4"/>
</dbReference>
<feature type="compositionally biased region" description="Low complexity" evidence="1">
    <location>
        <begin position="7"/>
        <end position="35"/>
    </location>
</feature>
<proteinExistence type="predicted"/>
<reference evidence="2" key="1">
    <citation type="submission" date="2021-01" db="EMBL/GenBank/DDBJ databases">
        <title>Adiantum capillus-veneris genome.</title>
        <authorList>
            <person name="Fang Y."/>
            <person name="Liao Q."/>
        </authorList>
    </citation>
    <scope>NUCLEOTIDE SEQUENCE</scope>
    <source>
        <strain evidence="2">H3</strain>
        <tissue evidence="2">Leaf</tissue>
    </source>
</reference>
<name>A0A9D4V8Q2_ADICA</name>
<evidence type="ECO:0000313" key="2">
    <source>
        <dbReference type="EMBL" id="KAI5081276.1"/>
    </source>
</evidence>